<reference evidence="2 3" key="1">
    <citation type="submission" date="2024-04" db="EMBL/GenBank/DDBJ databases">
        <title>Phyllosticta paracitricarpa is synonymous to the EU quarantine fungus P. citricarpa based on phylogenomic analyses.</title>
        <authorList>
            <consortium name="Lawrence Berkeley National Laboratory"/>
            <person name="Van ingen-buijs V.A."/>
            <person name="Van westerhoven A.C."/>
            <person name="Haridas S."/>
            <person name="Skiadas P."/>
            <person name="Martin F."/>
            <person name="Groenewald J.Z."/>
            <person name="Crous P.W."/>
            <person name="Seidl M.F."/>
        </authorList>
    </citation>
    <scope>NUCLEOTIDE SEQUENCE [LARGE SCALE GENOMIC DNA]</scope>
    <source>
        <strain evidence="2 3">CPC 17464</strain>
    </source>
</reference>
<accession>A0ABR1LWX8</accession>
<evidence type="ECO:0000313" key="2">
    <source>
        <dbReference type="EMBL" id="KAK7538277.1"/>
    </source>
</evidence>
<organism evidence="2 3">
    <name type="scientific">Phyllosticta citribraziliensis</name>
    <dbReference type="NCBI Taxonomy" id="989973"/>
    <lineage>
        <taxon>Eukaryota</taxon>
        <taxon>Fungi</taxon>
        <taxon>Dikarya</taxon>
        <taxon>Ascomycota</taxon>
        <taxon>Pezizomycotina</taxon>
        <taxon>Dothideomycetes</taxon>
        <taxon>Dothideomycetes incertae sedis</taxon>
        <taxon>Botryosphaeriales</taxon>
        <taxon>Phyllostictaceae</taxon>
        <taxon>Phyllosticta</taxon>
    </lineage>
</organism>
<dbReference type="GeneID" id="92028256"/>
<name>A0ABR1LWX8_9PEZI</name>
<proteinExistence type="predicted"/>
<keyword evidence="3" id="KW-1185">Reference proteome</keyword>
<feature type="compositionally biased region" description="Acidic residues" evidence="1">
    <location>
        <begin position="124"/>
        <end position="144"/>
    </location>
</feature>
<feature type="compositionally biased region" description="Low complexity" evidence="1">
    <location>
        <begin position="159"/>
        <end position="183"/>
    </location>
</feature>
<feature type="compositionally biased region" description="Basic and acidic residues" evidence="1">
    <location>
        <begin position="84"/>
        <end position="100"/>
    </location>
</feature>
<gene>
    <name evidence="2" type="ORF">J3D65DRAFT_322269</name>
</gene>
<dbReference type="EMBL" id="JBBPEH010000005">
    <property type="protein sequence ID" value="KAK7538277.1"/>
    <property type="molecule type" value="Genomic_DNA"/>
</dbReference>
<protein>
    <submittedName>
        <fullName evidence="2">Uncharacterized protein</fullName>
    </submittedName>
</protein>
<dbReference type="RefSeq" id="XP_066655964.1">
    <property type="nucleotide sequence ID" value="XM_066795350.1"/>
</dbReference>
<feature type="region of interest" description="Disordered" evidence="1">
    <location>
        <begin position="41"/>
        <end position="183"/>
    </location>
</feature>
<feature type="compositionally biased region" description="Basic residues" evidence="1">
    <location>
        <begin position="149"/>
        <end position="158"/>
    </location>
</feature>
<evidence type="ECO:0000313" key="3">
    <source>
        <dbReference type="Proteomes" id="UP001360953"/>
    </source>
</evidence>
<comment type="caution">
    <text evidence="2">The sequence shown here is derived from an EMBL/GenBank/DDBJ whole genome shotgun (WGS) entry which is preliminary data.</text>
</comment>
<evidence type="ECO:0000256" key="1">
    <source>
        <dbReference type="SAM" id="MobiDB-lite"/>
    </source>
</evidence>
<sequence>MDKALTDALKSVKSKAEFDAYQELAMLSIARKFHVSGSSASNAINLDESEPEDVAQASASEIKSEEPSRRRPRAVAQASASATKSRESSRRRSKRLRVESSVDEELELQDSQRGTDSDVYNGEQNDDDEYDDGQQDDGQQDEDNESPRRGRRQPRPRSRSPSSPSRSRSPTPTSSRSVSPASSFVDDEHYARLTALGFGFLSRDASVWRKNERIQAIDHCGPKGAQHYRQTSRGYLAEIPDDHRPMRSLQQQACMRQAIAIWDDHKWMKGMSDFAYNIMSRFVPNLNR</sequence>
<dbReference type="Proteomes" id="UP001360953">
    <property type="component" value="Unassembled WGS sequence"/>
</dbReference>